<keyword evidence="7" id="KW-1185">Reference proteome</keyword>
<feature type="compositionally biased region" description="Gly residues" evidence="4">
    <location>
        <begin position="260"/>
        <end position="269"/>
    </location>
</feature>
<dbReference type="InterPro" id="IPR006630">
    <property type="entry name" value="La_HTH"/>
</dbReference>
<dbReference type="Pfam" id="PF05383">
    <property type="entry name" value="La"/>
    <property type="match status" value="1"/>
</dbReference>
<name>A0A7R9KMY6_9ACAR</name>
<dbReference type="Pfam" id="PF21071">
    <property type="entry name" value="LARP1_HEAT"/>
    <property type="match status" value="1"/>
</dbReference>
<feature type="compositionally biased region" description="Polar residues" evidence="4">
    <location>
        <begin position="44"/>
        <end position="56"/>
    </location>
</feature>
<feature type="region of interest" description="Disordered" evidence="4">
    <location>
        <begin position="685"/>
        <end position="751"/>
    </location>
</feature>
<dbReference type="OrthoDB" id="340227at2759"/>
<feature type="region of interest" description="Disordered" evidence="4">
    <location>
        <begin position="40"/>
        <end position="388"/>
    </location>
</feature>
<organism evidence="6">
    <name type="scientific">Medioppia subpectinata</name>
    <dbReference type="NCBI Taxonomy" id="1979941"/>
    <lineage>
        <taxon>Eukaryota</taxon>
        <taxon>Metazoa</taxon>
        <taxon>Ecdysozoa</taxon>
        <taxon>Arthropoda</taxon>
        <taxon>Chelicerata</taxon>
        <taxon>Arachnida</taxon>
        <taxon>Acari</taxon>
        <taxon>Acariformes</taxon>
        <taxon>Sarcoptiformes</taxon>
        <taxon>Oribatida</taxon>
        <taxon>Brachypylina</taxon>
        <taxon>Oppioidea</taxon>
        <taxon>Oppiidae</taxon>
        <taxon>Medioppia</taxon>
    </lineage>
</organism>
<feature type="region of interest" description="Disordered" evidence="4">
    <location>
        <begin position="569"/>
        <end position="663"/>
    </location>
</feature>
<feature type="domain" description="HTH La-type RNA-binding" evidence="5">
    <location>
        <begin position="451"/>
        <end position="542"/>
    </location>
</feature>
<dbReference type="EMBL" id="OC857258">
    <property type="protein sequence ID" value="CAD7624935.1"/>
    <property type="molecule type" value="Genomic_DNA"/>
</dbReference>
<feature type="compositionally biased region" description="Basic and acidic residues" evidence="4">
    <location>
        <begin position="288"/>
        <end position="305"/>
    </location>
</feature>
<dbReference type="InterPro" id="IPR036390">
    <property type="entry name" value="WH_DNA-bd_sf"/>
</dbReference>
<proteinExistence type="predicted"/>
<feature type="compositionally biased region" description="Pro residues" evidence="4">
    <location>
        <begin position="899"/>
        <end position="908"/>
    </location>
</feature>
<feature type="compositionally biased region" description="Low complexity" evidence="4">
    <location>
        <begin position="107"/>
        <end position="132"/>
    </location>
</feature>
<feature type="compositionally biased region" description="Low complexity" evidence="4">
    <location>
        <begin position="596"/>
        <end position="608"/>
    </location>
</feature>
<dbReference type="Proteomes" id="UP000759131">
    <property type="component" value="Unassembled WGS sequence"/>
</dbReference>
<feature type="compositionally biased region" description="Basic and acidic residues" evidence="4">
    <location>
        <begin position="342"/>
        <end position="355"/>
    </location>
</feature>
<keyword evidence="1 3" id="KW-0694">RNA-binding</keyword>
<dbReference type="FunFam" id="1.10.10.10:FF:000131">
    <property type="entry name" value="la-related protein 1B isoform X2"/>
    <property type="match status" value="1"/>
</dbReference>
<dbReference type="AlphaFoldDB" id="A0A7R9KMY6"/>
<dbReference type="InterPro" id="IPR036388">
    <property type="entry name" value="WH-like_DNA-bd_sf"/>
</dbReference>
<feature type="region of interest" description="Disordered" evidence="4">
    <location>
        <begin position="890"/>
        <end position="979"/>
    </location>
</feature>
<dbReference type="GO" id="GO:0005829">
    <property type="term" value="C:cytosol"/>
    <property type="evidence" value="ECO:0007669"/>
    <property type="project" value="TreeGrafter"/>
</dbReference>
<evidence type="ECO:0000313" key="7">
    <source>
        <dbReference type="Proteomes" id="UP000759131"/>
    </source>
</evidence>
<evidence type="ECO:0000256" key="3">
    <source>
        <dbReference type="PROSITE-ProRule" id="PRU00332"/>
    </source>
</evidence>
<feature type="compositionally biased region" description="Polar residues" evidence="4">
    <location>
        <begin position="616"/>
        <end position="628"/>
    </location>
</feature>
<dbReference type="SUPFAM" id="SSF46785">
    <property type="entry name" value="Winged helix' DNA-binding domain"/>
    <property type="match status" value="1"/>
</dbReference>
<dbReference type="PANTHER" id="PTHR22792:SF132">
    <property type="entry name" value="LA-RELATED PROTEIN 1"/>
    <property type="match status" value="1"/>
</dbReference>
<dbReference type="GO" id="GO:0000339">
    <property type="term" value="F:RNA cap binding"/>
    <property type="evidence" value="ECO:0007669"/>
    <property type="project" value="InterPro"/>
</dbReference>
<dbReference type="InterPro" id="IPR006607">
    <property type="entry name" value="DM15"/>
</dbReference>
<dbReference type="InterPro" id="IPR045180">
    <property type="entry name" value="La_dom_prot"/>
</dbReference>
<feature type="compositionally biased region" description="Basic and acidic residues" evidence="4">
    <location>
        <begin position="250"/>
        <end position="259"/>
    </location>
</feature>
<evidence type="ECO:0000259" key="5">
    <source>
        <dbReference type="PROSITE" id="PS50961"/>
    </source>
</evidence>
<feature type="compositionally biased region" description="Pro residues" evidence="4">
    <location>
        <begin position="92"/>
        <end position="101"/>
    </location>
</feature>
<feature type="compositionally biased region" description="Basic and acidic residues" evidence="4">
    <location>
        <begin position="315"/>
        <end position="325"/>
    </location>
</feature>
<feature type="compositionally biased region" description="Polar residues" evidence="4">
    <location>
        <begin position="147"/>
        <end position="158"/>
    </location>
</feature>
<sequence>MSKILSYTPLAASDRSTAAKVAAISDINDWPTLGEVHKHEVTHQQHLNTSPTTNGDHQMPLPAGPTSAAASPAIAQPPLPTTPVKSAWATIAPPPSLPPPILTANRSSVPSSATSSSSLLPAKTPTTPTDAAIVDSDSFVSGDESLSVRTTPLSTQSMPLLRPAGGPKANHRTDRNSSSQEDDECVVNENSVDVGVDGKRTPPKGSVHRGGDSRSAATTPKSAKKKGPKKWVPLELPLPPPPAKPHRTKSLAEDRERGGRGGNGSGGGALRERQPEREPQSAPPHGPSGDRRPPVRDRHREDRYHNSSGGENYYSDDHSKARDSGGGRAVTGGGGHHRSHDNHHSDRADGYDKRRPSAGSRRGGGRGGGRGYASNGPFHQRSRSQADAKPVDYPTDIAYYVDFTPVDVSGLTVGGAPAVTPSVVGAAVSAAGTPGFVAPFFTPFPSAAYLGLDSDRLREYVRQQIEYYFSDENLQRDFFLRRKMDANGFLPISLISSFHRVQALTQDPQMVIDSLKASTIVEVVDGVKLRAKVDPEKWPLLDNLSAASAGLHANVPSFIPGQPYGYGYGEVSPPPSTHPYGSAGEEAAADADNEADSNGNSSNGDNDNTSAKARVSGSNTSTRQSAGTQLAAPAVTVNTTSTTTTPTALHTDSIGGTSTQPNDADVVISHDISADDVLVNQMSVQQKHNNNSSESSDNNNAMSANISHNKNLTADWREVKSKKFKSRSRQSSTSVGGGTPGDGSGKHGSRYIGDISSEELAFAFDEDINAGDISGRRNQFTTASDADGLDNDYDSDYEISDTEVARILVVTQSIPSGSRAGKHEGYDRTGDWTTRVKLTQELAKEINDGLYYYEQDLMFTDADVKPELKPHKTVELISQEAFERFAPNRAQKVRGAAAQPPPPPPPPTYEEESFLEKHMASASPKATSAPVTAPEPRTPKTPRKRSPVSDPRFFAAPEPSHQTPVPKGTPRKQKTKYSSNPIVEQHVGWVIDSRHQSADQLSTDSAGGGLGGGAGGAASGDQLLVGSATQLSTSLGSTPQSLPAFEHPSHSLLKQNGFTQLVYHKYRSRCLKDRKRLGVGQSQEMNTLFRFWSFFLREHFNRRMYDEFRRTAVDDAGAGYRYGLECLFRFYSYGLEKHFRQDLYDDFQTETIHDSQSGELYGLEKFWAFRKYFKNSKSLEINDVLRKKLDKYKTVDDFRIDDQLSSSDK</sequence>
<dbReference type="PANTHER" id="PTHR22792">
    <property type="entry name" value="LUPUS LA PROTEIN-RELATED"/>
    <property type="match status" value="1"/>
</dbReference>
<dbReference type="GO" id="GO:0010494">
    <property type="term" value="C:cytoplasmic stress granule"/>
    <property type="evidence" value="ECO:0007669"/>
    <property type="project" value="TreeGrafter"/>
</dbReference>
<feature type="compositionally biased region" description="Low complexity" evidence="4">
    <location>
        <begin position="689"/>
        <end position="707"/>
    </location>
</feature>
<dbReference type="Gene3D" id="1.10.10.10">
    <property type="entry name" value="Winged helix-like DNA-binding domain superfamily/Winged helix DNA-binding domain"/>
    <property type="match status" value="1"/>
</dbReference>
<accession>A0A7R9KMY6</accession>
<evidence type="ECO:0000256" key="4">
    <source>
        <dbReference type="SAM" id="MobiDB-lite"/>
    </source>
</evidence>
<evidence type="ECO:0000313" key="6">
    <source>
        <dbReference type="EMBL" id="CAD7624935.1"/>
    </source>
</evidence>
<dbReference type="SMART" id="SM00715">
    <property type="entry name" value="LA"/>
    <property type="match status" value="1"/>
</dbReference>
<reference evidence="6" key="1">
    <citation type="submission" date="2020-11" db="EMBL/GenBank/DDBJ databases">
        <authorList>
            <person name="Tran Van P."/>
        </authorList>
    </citation>
    <scope>NUCLEOTIDE SEQUENCE</scope>
</reference>
<dbReference type="PROSITE" id="PS50961">
    <property type="entry name" value="HTH_LA"/>
    <property type="match status" value="1"/>
</dbReference>
<protein>
    <recommendedName>
        <fullName evidence="2">La-related protein 1</fullName>
    </recommendedName>
</protein>
<dbReference type="GO" id="GO:0045727">
    <property type="term" value="P:positive regulation of translation"/>
    <property type="evidence" value="ECO:0007669"/>
    <property type="project" value="TreeGrafter"/>
</dbReference>
<dbReference type="SMART" id="SM00684">
    <property type="entry name" value="DM15"/>
    <property type="match status" value="3"/>
</dbReference>
<feature type="region of interest" description="Disordered" evidence="4">
    <location>
        <begin position="773"/>
        <end position="792"/>
    </location>
</feature>
<dbReference type="EMBL" id="CAJPIZ010002683">
    <property type="protein sequence ID" value="CAG2105365.1"/>
    <property type="molecule type" value="Genomic_DNA"/>
</dbReference>
<gene>
    <name evidence="6" type="ORF">OSB1V03_LOCUS5373</name>
</gene>
<dbReference type="GO" id="GO:0048255">
    <property type="term" value="P:mRNA stabilization"/>
    <property type="evidence" value="ECO:0007669"/>
    <property type="project" value="InterPro"/>
</dbReference>
<feature type="compositionally biased region" description="Low complexity" evidence="4">
    <location>
        <begin position="60"/>
        <end position="74"/>
    </location>
</feature>
<evidence type="ECO:0000256" key="2">
    <source>
        <dbReference type="ARBA" id="ARBA00072183"/>
    </source>
</evidence>
<feature type="compositionally biased region" description="Low complexity" evidence="4">
    <location>
        <begin position="631"/>
        <end position="648"/>
    </location>
</feature>
<feature type="compositionally biased region" description="Gly residues" evidence="4">
    <location>
        <begin position="361"/>
        <end position="371"/>
    </location>
</feature>
<evidence type="ECO:0000256" key="1">
    <source>
        <dbReference type="ARBA" id="ARBA00022884"/>
    </source>
</evidence>
<feature type="compositionally biased region" description="Basic and acidic residues" evidence="4">
    <location>
        <begin position="270"/>
        <end position="279"/>
    </location>
</feature>
<dbReference type="GO" id="GO:0008187">
    <property type="term" value="F:poly-pyrimidine tract binding"/>
    <property type="evidence" value="ECO:0007669"/>
    <property type="project" value="UniProtKB-ARBA"/>
</dbReference>